<evidence type="ECO:0000313" key="1">
    <source>
        <dbReference type="EMBL" id="QHS84580.1"/>
    </source>
</evidence>
<proteinExistence type="predicted"/>
<dbReference type="EMBL" id="MN738809">
    <property type="protein sequence ID" value="QHS84580.1"/>
    <property type="molecule type" value="Genomic_DNA"/>
</dbReference>
<accession>A0A6C0AZ37</accession>
<reference evidence="1" key="1">
    <citation type="journal article" date="2020" name="Nature">
        <title>Giant virus diversity and host interactions through global metagenomics.</title>
        <authorList>
            <person name="Schulz F."/>
            <person name="Roux S."/>
            <person name="Paez-Espino D."/>
            <person name="Jungbluth S."/>
            <person name="Walsh D.A."/>
            <person name="Denef V.J."/>
            <person name="McMahon K.D."/>
            <person name="Konstantinidis K.T."/>
            <person name="Eloe-Fadrosh E.A."/>
            <person name="Kyrpides N.C."/>
            <person name="Woyke T."/>
        </authorList>
    </citation>
    <scope>NUCLEOTIDE SEQUENCE</scope>
    <source>
        <strain evidence="1">GVMAG-S-ERX556022-25</strain>
    </source>
</reference>
<sequence>MTIPLSVADSAIEYGLQYTNNSGYNIKRFVVIESPESQRIMNHPKAKLIEKKFNEVSSYIVPIEIWEQYKNSYYDHVPEWNADRGNTDDEFDEK</sequence>
<organism evidence="1">
    <name type="scientific">viral metagenome</name>
    <dbReference type="NCBI Taxonomy" id="1070528"/>
    <lineage>
        <taxon>unclassified sequences</taxon>
        <taxon>metagenomes</taxon>
        <taxon>organismal metagenomes</taxon>
    </lineage>
</organism>
<name>A0A6C0AZ37_9ZZZZ</name>
<dbReference type="AlphaFoldDB" id="A0A6C0AZ37"/>
<protein>
    <submittedName>
        <fullName evidence="1">Uncharacterized protein</fullName>
    </submittedName>
</protein>